<gene>
    <name evidence="6" type="ORF">SAMN04488001_0732</name>
</gene>
<dbReference type="PANTHER" id="PTHR12815">
    <property type="entry name" value="SORTING AND ASSEMBLY MACHINERY SAMM50 PROTEIN FAMILY MEMBER"/>
    <property type="match status" value="1"/>
</dbReference>
<name>A0A1H2S8V4_9RHOB</name>
<dbReference type="Gene3D" id="2.40.160.50">
    <property type="entry name" value="membrane protein fhac: a member of the omp85/tpsb transporter family"/>
    <property type="match status" value="1"/>
</dbReference>
<feature type="domain" description="POTRA" evidence="5">
    <location>
        <begin position="192"/>
        <end position="246"/>
    </location>
</feature>
<accession>A0A1H2S8V4</accession>
<reference evidence="7" key="1">
    <citation type="submission" date="2016-10" db="EMBL/GenBank/DDBJ databases">
        <authorList>
            <person name="Varghese N."/>
            <person name="Submissions S."/>
        </authorList>
    </citation>
    <scope>NUCLEOTIDE SEQUENCE [LARGE SCALE GENOMIC DNA]</scope>
    <source>
        <strain evidence="7">DSM 26922</strain>
    </source>
</reference>
<dbReference type="Pfam" id="PF07244">
    <property type="entry name" value="POTRA"/>
    <property type="match status" value="1"/>
</dbReference>
<evidence type="ECO:0000313" key="6">
    <source>
        <dbReference type="EMBL" id="SDW27975.1"/>
    </source>
</evidence>
<dbReference type="STRING" id="670155.SAMN04488001_0732"/>
<dbReference type="OrthoDB" id="9769707at2"/>
<protein>
    <submittedName>
        <fullName evidence="6">Autotransporter secretion outer membrane protein TamA</fullName>
    </submittedName>
</protein>
<evidence type="ECO:0000313" key="7">
    <source>
        <dbReference type="Proteomes" id="UP000199441"/>
    </source>
</evidence>
<dbReference type="InterPro" id="IPR000184">
    <property type="entry name" value="Bac_surfAg_D15"/>
</dbReference>
<dbReference type="InterPro" id="IPR039910">
    <property type="entry name" value="D15-like"/>
</dbReference>
<dbReference type="GO" id="GO:0019867">
    <property type="term" value="C:outer membrane"/>
    <property type="evidence" value="ECO:0007669"/>
    <property type="project" value="InterPro"/>
</dbReference>
<dbReference type="AlphaFoldDB" id="A0A1H2S8V4"/>
<keyword evidence="3" id="KW-0472">Membrane</keyword>
<proteinExistence type="predicted"/>
<organism evidence="6 7">
    <name type="scientific">Litoreibacter albidus</name>
    <dbReference type="NCBI Taxonomy" id="670155"/>
    <lineage>
        <taxon>Bacteria</taxon>
        <taxon>Pseudomonadati</taxon>
        <taxon>Pseudomonadota</taxon>
        <taxon>Alphaproteobacteria</taxon>
        <taxon>Rhodobacterales</taxon>
        <taxon>Roseobacteraceae</taxon>
        <taxon>Litoreibacter</taxon>
    </lineage>
</organism>
<evidence type="ECO:0000256" key="2">
    <source>
        <dbReference type="ARBA" id="ARBA00022452"/>
    </source>
</evidence>
<evidence type="ECO:0000256" key="3">
    <source>
        <dbReference type="ARBA" id="ARBA00023136"/>
    </source>
</evidence>
<dbReference type="InterPro" id="IPR010827">
    <property type="entry name" value="BamA/TamA_POTRA"/>
</dbReference>
<evidence type="ECO:0000259" key="5">
    <source>
        <dbReference type="Pfam" id="PF07244"/>
    </source>
</evidence>
<evidence type="ECO:0000256" key="1">
    <source>
        <dbReference type="ARBA" id="ARBA00004370"/>
    </source>
</evidence>
<dbReference type="RefSeq" id="WP_089944559.1">
    <property type="nucleotide sequence ID" value="NZ_FNOI01000001.1"/>
</dbReference>
<keyword evidence="7" id="KW-1185">Reference proteome</keyword>
<comment type="subcellular location">
    <subcellularLocation>
        <location evidence="1">Membrane</location>
    </subcellularLocation>
</comment>
<keyword evidence="2" id="KW-0812">Transmembrane</keyword>
<dbReference type="EMBL" id="FNOI01000001">
    <property type="protein sequence ID" value="SDW27975.1"/>
    <property type="molecule type" value="Genomic_DNA"/>
</dbReference>
<sequence length="591" mass="62949">MKRYAIAGLLALLPTVVDAFELRIVTNGLGSDLRDNSLLTPLAGPASDATAQDIIAAAQADYVRLVGLMYDRGFFAPKVSILVDGREAASLSPVQPPRQIANVEVRVDTGIPFRFGTARLTPLANGTELPEGFTTGQPASTRILQAAVDSGITGWRNQGHAKASLSSQTITARHNTAKLDADIKLSPGPQLRFGNLRISGTTRMHEDRVVDIAGLPTGKIFDPEEVERAAIRLRRTGVFSVVSLAEAEDISAGNTLDIVTQLTETKPRRFGFGAELSTQEGLGLSAFWLHRNLFGGAERLRIGGEIDGIGGDTGGEDYTLTLAFGRPATFNEDTDFYLDAEISSLNEPNYSSDNASVEAGIRRYASEKREYTFGLGFEGAKTTDAFGTRSYRILTLPASAEFDYRDNTLDAKDGYYAKASLTPFLNLKGTANGLRGYLDTRAYRTVGDAERVTFALRGQLGFVSGPSLADAPADFLFYSGGGGTVRGQDYQSLGVDLGGGATVGGRSFLGLSGEVRVKTTDKLSVVGFYDVGYIGREEFPDGSTGRWHSGAGLGVRYNTGIGPVRLDLGVPVSGPDNSSGLNVYIGIGQAF</sequence>
<dbReference type="PANTHER" id="PTHR12815:SF42">
    <property type="entry name" value="BACTERIAL SURFACE ANTIGEN (D15) DOMAIN-CONTAINING PROTEIN"/>
    <property type="match status" value="1"/>
</dbReference>
<dbReference type="Proteomes" id="UP000199441">
    <property type="component" value="Unassembled WGS sequence"/>
</dbReference>
<dbReference type="Pfam" id="PF01103">
    <property type="entry name" value="Omp85"/>
    <property type="match status" value="1"/>
</dbReference>
<keyword evidence="2" id="KW-1134">Transmembrane beta strand</keyword>
<feature type="domain" description="Bacterial surface antigen (D15)" evidence="4">
    <location>
        <begin position="292"/>
        <end position="591"/>
    </location>
</feature>
<dbReference type="Gene3D" id="3.10.20.310">
    <property type="entry name" value="membrane protein fhac"/>
    <property type="match status" value="1"/>
</dbReference>
<evidence type="ECO:0000259" key="4">
    <source>
        <dbReference type="Pfam" id="PF01103"/>
    </source>
</evidence>